<organism evidence="2 3">
    <name type="scientific">Porphyridium purpureum</name>
    <name type="common">Red alga</name>
    <name type="synonym">Porphyridium cruentum</name>
    <dbReference type="NCBI Taxonomy" id="35688"/>
    <lineage>
        <taxon>Eukaryota</taxon>
        <taxon>Rhodophyta</taxon>
        <taxon>Bangiophyceae</taxon>
        <taxon>Porphyridiales</taxon>
        <taxon>Porphyridiaceae</taxon>
        <taxon>Porphyridium</taxon>
    </lineage>
</organism>
<evidence type="ECO:0000313" key="2">
    <source>
        <dbReference type="EMBL" id="KAA8490616.1"/>
    </source>
</evidence>
<gene>
    <name evidence="2" type="ORF">FVE85_9389</name>
</gene>
<evidence type="ECO:0000256" key="1">
    <source>
        <dbReference type="SAM" id="MobiDB-lite"/>
    </source>
</evidence>
<evidence type="ECO:0000313" key="3">
    <source>
        <dbReference type="Proteomes" id="UP000324585"/>
    </source>
</evidence>
<feature type="compositionally biased region" description="Low complexity" evidence="1">
    <location>
        <begin position="80"/>
        <end position="97"/>
    </location>
</feature>
<dbReference type="EMBL" id="VRMN01000021">
    <property type="protein sequence ID" value="KAA8490616.1"/>
    <property type="molecule type" value="Genomic_DNA"/>
</dbReference>
<dbReference type="Proteomes" id="UP000324585">
    <property type="component" value="Unassembled WGS sequence"/>
</dbReference>
<keyword evidence="3" id="KW-1185">Reference proteome</keyword>
<sequence length="126" mass="12531">MAGIAPVAGAALAHAGAVVAMGALASATRPRDELEQVTSMQASFGWLARKSGSGATKPVGETQDLPRTAAVPEKKPAAPIPTSSPSGSAAAPSAADKPPSPFAVFPGHRPSKLPGPPRSYDPKTAV</sequence>
<accession>A0A5J4YGI1</accession>
<name>A0A5J4YGI1_PORPP</name>
<protein>
    <submittedName>
        <fullName evidence="2">Uncharacterized protein</fullName>
    </submittedName>
</protein>
<feature type="region of interest" description="Disordered" evidence="1">
    <location>
        <begin position="47"/>
        <end position="126"/>
    </location>
</feature>
<reference evidence="3" key="1">
    <citation type="journal article" date="2019" name="Nat. Commun.">
        <title>Expansion of phycobilisome linker gene families in mesophilic red algae.</title>
        <authorList>
            <person name="Lee J."/>
            <person name="Kim D."/>
            <person name="Bhattacharya D."/>
            <person name="Yoon H.S."/>
        </authorList>
    </citation>
    <scope>NUCLEOTIDE SEQUENCE [LARGE SCALE GENOMIC DNA]</scope>
    <source>
        <strain evidence="3">CCMP 1328</strain>
    </source>
</reference>
<comment type="caution">
    <text evidence="2">The sequence shown here is derived from an EMBL/GenBank/DDBJ whole genome shotgun (WGS) entry which is preliminary data.</text>
</comment>
<dbReference type="AlphaFoldDB" id="A0A5J4YGI1"/>
<proteinExistence type="predicted"/>